<proteinExistence type="predicted"/>
<reference evidence="2" key="1">
    <citation type="submission" date="2019-11" db="EMBL/GenBank/DDBJ databases">
        <title>Description of new Acetobacter species.</title>
        <authorList>
            <person name="Cleenwerck I."/>
            <person name="Sombolestani A.S."/>
        </authorList>
    </citation>
    <scope>NUCLEOTIDE SEQUENCE</scope>
    <source>
        <strain evidence="2">LMG 1626</strain>
    </source>
</reference>
<gene>
    <name evidence="2" type="ORF">GOB87_11665</name>
</gene>
<dbReference type="InterPro" id="IPR010148">
    <property type="entry name" value="CRISPR-assoc_prot_CT1975"/>
</dbReference>
<evidence type="ECO:0000313" key="3">
    <source>
        <dbReference type="Proteomes" id="UP000597459"/>
    </source>
</evidence>
<dbReference type="EMBL" id="WOTH01000027">
    <property type="protein sequence ID" value="NHO54595.1"/>
    <property type="molecule type" value="Genomic_DNA"/>
</dbReference>
<organism evidence="2 3">
    <name type="scientific">Acetobacter estunensis</name>
    <dbReference type="NCBI Taxonomy" id="104097"/>
    <lineage>
        <taxon>Bacteria</taxon>
        <taxon>Pseudomonadati</taxon>
        <taxon>Pseudomonadota</taxon>
        <taxon>Alphaproteobacteria</taxon>
        <taxon>Acetobacterales</taxon>
        <taxon>Acetobacteraceae</taxon>
        <taxon>Acetobacter</taxon>
    </lineage>
</organism>
<dbReference type="AlphaFoldDB" id="A0A967EE21"/>
<name>A0A967EE21_9PROT</name>
<feature type="compositionally biased region" description="Polar residues" evidence="1">
    <location>
        <begin position="16"/>
        <end position="29"/>
    </location>
</feature>
<dbReference type="RefSeq" id="WP_194303332.1">
    <property type="nucleotide sequence ID" value="NZ_WOTH01000027.1"/>
</dbReference>
<feature type="non-terminal residue" evidence="2">
    <location>
        <position position="1"/>
    </location>
</feature>
<feature type="region of interest" description="Disordered" evidence="1">
    <location>
        <begin position="1"/>
        <end position="29"/>
    </location>
</feature>
<dbReference type="Pfam" id="PF09344">
    <property type="entry name" value="Cas_CT1975"/>
    <property type="match status" value="1"/>
</dbReference>
<keyword evidence="3" id="KW-1185">Reference proteome</keyword>
<evidence type="ECO:0000313" key="2">
    <source>
        <dbReference type="EMBL" id="NHO54595.1"/>
    </source>
</evidence>
<accession>A0A967EE21</accession>
<dbReference type="Proteomes" id="UP000597459">
    <property type="component" value="Unassembled WGS sequence"/>
</dbReference>
<sequence>NLLKTQTGRHRKNRQSNRQNPEITGQAHQSRVLRSLHLGDESQTGVAEAALGALAQAAAVIAPSGKQNSFAALARAGYVLAEKGDAQPRTLAGAFAHPVGGMDLMKDSIAALKTFRGELTRVYGPGAETTCELELGNTKSATLADIVTFCRT</sequence>
<comment type="caution">
    <text evidence="2">The sequence shown here is derived from an EMBL/GenBank/DDBJ whole genome shotgun (WGS) entry which is preliminary data.</text>
</comment>
<protein>
    <submittedName>
        <fullName evidence="2">Uncharacterized protein</fullName>
    </submittedName>
</protein>
<evidence type="ECO:0000256" key="1">
    <source>
        <dbReference type="SAM" id="MobiDB-lite"/>
    </source>
</evidence>